<evidence type="ECO:0000313" key="1">
    <source>
        <dbReference type="EMBL" id="SDK25279.1"/>
    </source>
</evidence>
<keyword evidence="2" id="KW-1185">Reference proteome</keyword>
<dbReference type="STRING" id="658219.SAMN05216212_1958"/>
<dbReference type="OrthoDB" id="8612029at2"/>
<dbReference type="Proteomes" id="UP000199305">
    <property type="component" value="Unassembled WGS sequence"/>
</dbReference>
<accession>A0A1G9AD49</accession>
<dbReference type="AlphaFoldDB" id="A0A1G9AD49"/>
<protein>
    <submittedName>
        <fullName evidence="1">Uncharacterized protein</fullName>
    </submittedName>
</protein>
<evidence type="ECO:0000313" key="2">
    <source>
        <dbReference type="Proteomes" id="UP000199305"/>
    </source>
</evidence>
<organism evidence="1 2">
    <name type="scientific">Microbulbifer yueqingensis</name>
    <dbReference type="NCBI Taxonomy" id="658219"/>
    <lineage>
        <taxon>Bacteria</taxon>
        <taxon>Pseudomonadati</taxon>
        <taxon>Pseudomonadota</taxon>
        <taxon>Gammaproteobacteria</taxon>
        <taxon>Cellvibrionales</taxon>
        <taxon>Microbulbiferaceae</taxon>
        <taxon>Microbulbifer</taxon>
    </lineage>
</organism>
<sequence>MQLGKSIGWVFLVGSTLVSQQLTAAECEKMQPVIFFVNGMNTDPTSANLGYQKIRALFPQYDVRLSYVSTENLFLDVVEAGRQKGIENWSTFWKYGLSELGAIDSEFSNKIVDSWTESYEKAYSRHYLNQPDLGNHLNQYLPVLDAGKNIVLLGYSQGSLYSKMASNWISINEPTKDQQVGAVLVGAVTNSVPFESVSRGSYTTLNSDTVVNGLRLLHTDILPGNYQYVSKPTPNNHSFPAYFEENPNLINRIQAQVDAVAANFESAACTEVIACGSPLVKSGGQGSYSFIQDLGNQPGEVKFEFEAYTIPDELGIYTLNGSEIYSTEQEVSGFHSSSFFVTESEVDTNQVRVDVGAPNEGTEWAFVMGCPGEPVNNDVRDLDRVSISFVARDSRVSVAERYCAMDLLVDGKLAYSSDYQGDSHSGSITFTQTLGQSHSVDINLRNCTEYQGCGGAWGPQCEGWELIFSGGSPRETKGIYSSKTISFDVN</sequence>
<reference evidence="2" key="1">
    <citation type="submission" date="2016-10" db="EMBL/GenBank/DDBJ databases">
        <authorList>
            <person name="Varghese N."/>
            <person name="Submissions S."/>
        </authorList>
    </citation>
    <scope>NUCLEOTIDE SEQUENCE [LARGE SCALE GENOMIC DNA]</scope>
    <source>
        <strain evidence="2">CGMCC 1.10658</strain>
    </source>
</reference>
<proteinExistence type="predicted"/>
<dbReference type="RefSeq" id="WP_139169474.1">
    <property type="nucleotide sequence ID" value="NZ_FNFH01000003.1"/>
</dbReference>
<name>A0A1G9AD49_9GAMM</name>
<dbReference type="EMBL" id="FNFH01000003">
    <property type="protein sequence ID" value="SDK25279.1"/>
    <property type="molecule type" value="Genomic_DNA"/>
</dbReference>
<gene>
    <name evidence="1" type="ORF">SAMN05216212_1958</name>
</gene>